<protein>
    <submittedName>
        <fullName evidence="2">Uncharacterized protein</fullName>
    </submittedName>
</protein>
<feature type="compositionally biased region" description="Polar residues" evidence="1">
    <location>
        <begin position="454"/>
        <end position="466"/>
    </location>
</feature>
<reference evidence="2 3" key="1">
    <citation type="journal article" date="2024" name="IMA Fungus">
        <title>IMA Genome - F19 : A genome assembly and annotation guide to empower mycologists, including annotated draft genome sequences of Ceratocystis pirilliformis, Diaporthe australafricana, Fusarium ophioides, Paecilomyces lecythidis, and Sporothrix stenoceras.</title>
        <authorList>
            <person name="Aylward J."/>
            <person name="Wilson A.M."/>
            <person name="Visagie C.M."/>
            <person name="Spraker J."/>
            <person name="Barnes I."/>
            <person name="Buitendag C."/>
            <person name="Ceriani C."/>
            <person name="Del Mar Angel L."/>
            <person name="du Plessis D."/>
            <person name="Fuchs T."/>
            <person name="Gasser K."/>
            <person name="Kramer D."/>
            <person name="Li W."/>
            <person name="Munsamy K."/>
            <person name="Piso A."/>
            <person name="Price J.L."/>
            <person name="Sonnekus B."/>
            <person name="Thomas C."/>
            <person name="van der Nest A."/>
            <person name="van Dijk A."/>
            <person name="van Heerden A."/>
            <person name="van Vuuren N."/>
            <person name="Yilmaz N."/>
            <person name="Duong T.A."/>
            <person name="van der Merwe N.A."/>
            <person name="Wingfield M.J."/>
            <person name="Wingfield B.D."/>
        </authorList>
    </citation>
    <scope>NUCLEOTIDE SEQUENCE [LARGE SCALE GENOMIC DNA]</scope>
    <source>
        <strain evidence="2 3">CMW 5346</strain>
    </source>
</reference>
<feature type="region of interest" description="Disordered" evidence="1">
    <location>
        <begin position="235"/>
        <end position="264"/>
    </location>
</feature>
<evidence type="ECO:0000313" key="3">
    <source>
        <dbReference type="Proteomes" id="UP001583186"/>
    </source>
</evidence>
<accession>A0ABR3YVH8</accession>
<feature type="compositionally biased region" description="Basic residues" evidence="1">
    <location>
        <begin position="39"/>
        <end position="48"/>
    </location>
</feature>
<feature type="compositionally biased region" description="Basic and acidic residues" evidence="1">
    <location>
        <begin position="477"/>
        <end position="487"/>
    </location>
</feature>
<dbReference type="EMBL" id="JAWCUI010000045">
    <property type="protein sequence ID" value="KAL1892374.1"/>
    <property type="molecule type" value="Genomic_DNA"/>
</dbReference>
<feature type="compositionally biased region" description="Low complexity" evidence="1">
    <location>
        <begin position="23"/>
        <end position="38"/>
    </location>
</feature>
<proteinExistence type="predicted"/>
<keyword evidence="3" id="KW-1185">Reference proteome</keyword>
<evidence type="ECO:0000313" key="2">
    <source>
        <dbReference type="EMBL" id="KAL1892374.1"/>
    </source>
</evidence>
<evidence type="ECO:0000256" key="1">
    <source>
        <dbReference type="SAM" id="MobiDB-lite"/>
    </source>
</evidence>
<name>A0ABR3YVH8_9PEZI</name>
<gene>
    <name evidence="2" type="ORF">Sste5346_007112</name>
</gene>
<feature type="region of interest" description="Disordered" evidence="1">
    <location>
        <begin position="432"/>
        <end position="490"/>
    </location>
</feature>
<dbReference type="Proteomes" id="UP001583186">
    <property type="component" value="Unassembled WGS sequence"/>
</dbReference>
<sequence>MDNNQSLVGYDPSQVAQYGVAMQSQQQQQQQQQQPTPQHLHHHHRHHSLVGWTAHPVAAYQLVPMDGSGGCGGYQPMYAHQNQSQPQQYQQIPHQQMSQQQQPTLYAFPQNMAMQQMQNMPPMTPMSPITPMTPGSGLSPIRRQPSFGNGSFYHPSPTQYQQFPPPGHQQQQQFYQLQPQGHNQHNHQLQRSQSIPVMSSHVLSGSPEVTGAFGLSPLRRAHEPYSPSMVFATPQPQPLPQPATPARNQTQDNSGDVFMDSPAVQAPFPLMPTLHASFMNHRPNKPKPLALSQSNLHSHRVGDENDPDHFQSAAQLAAHRRKPVSSASTGALPFPPSVTPVGSDREYDAGGSSYSTSPLGSEAQARIRARMRIPFVPRNLRRTATSVRVGTTVNESMENTPTATAATVLSVQPESSLEQFLQDHIHSIEANYADEKDDIEANRKGSGGGADRLLSSSDEWYTTSGTDPIRSRHRHRVVETHPRDKDGASSSASGVGICDCGMQQCCQCGLFISRPETHMCMVKKNC</sequence>
<feature type="region of interest" description="Disordered" evidence="1">
    <location>
        <begin position="135"/>
        <end position="173"/>
    </location>
</feature>
<comment type="caution">
    <text evidence="2">The sequence shown here is derived from an EMBL/GenBank/DDBJ whole genome shotgun (WGS) entry which is preliminary data.</text>
</comment>
<organism evidence="2 3">
    <name type="scientific">Sporothrix stenoceras</name>
    <dbReference type="NCBI Taxonomy" id="5173"/>
    <lineage>
        <taxon>Eukaryota</taxon>
        <taxon>Fungi</taxon>
        <taxon>Dikarya</taxon>
        <taxon>Ascomycota</taxon>
        <taxon>Pezizomycotina</taxon>
        <taxon>Sordariomycetes</taxon>
        <taxon>Sordariomycetidae</taxon>
        <taxon>Ophiostomatales</taxon>
        <taxon>Ophiostomataceae</taxon>
        <taxon>Sporothrix</taxon>
    </lineage>
</organism>
<feature type="region of interest" description="Disordered" evidence="1">
    <location>
        <begin position="22"/>
        <end position="48"/>
    </location>
</feature>
<feature type="region of interest" description="Disordered" evidence="1">
    <location>
        <begin position="314"/>
        <end position="361"/>
    </location>
</feature>